<feature type="transmembrane region" description="Helical" evidence="1">
    <location>
        <begin position="87"/>
        <end position="108"/>
    </location>
</feature>
<dbReference type="STRING" id="1736674.APS56_09175"/>
<dbReference type="AlphaFoldDB" id="A0A0P0DB33"/>
<proteinExistence type="predicted"/>
<keyword evidence="4" id="KW-1185">Reference proteome</keyword>
<keyword evidence="1" id="KW-1133">Transmembrane helix</keyword>
<reference evidence="3 4" key="1">
    <citation type="submission" date="2015-10" db="EMBL/GenBank/DDBJ databases">
        <authorList>
            <person name="Gilbert D.G."/>
        </authorList>
    </citation>
    <scope>NUCLEOTIDE SEQUENCE [LARGE SCALE GENOMIC DNA]</scope>
    <source>
        <strain evidence="4">HZ-22</strain>
    </source>
</reference>
<sequence length="144" mass="16410">MLLKFIIFIHIISATIWTGGHLILALSFLPKALSKNDFSIIEQFESKFERIGVPALLILVITGIYMAIIYTTDFFEFDFSNHQNKHIYIKLILLLCTILLALHARFFLIPKKKIKQLAYHIGLVTLIAVLFVFVGFSLRSGGLL</sequence>
<protein>
    <recommendedName>
        <fullName evidence="2">Copper resistance protein D domain-containing protein</fullName>
    </recommendedName>
</protein>
<dbReference type="InterPro" id="IPR008457">
    <property type="entry name" value="Cu-R_CopD_dom"/>
</dbReference>
<feature type="domain" description="Copper resistance protein D" evidence="2">
    <location>
        <begin position="44"/>
        <end position="134"/>
    </location>
</feature>
<organism evidence="3 4">
    <name type="scientific">Pseudalgibacter alginicilyticus</name>
    <dbReference type="NCBI Taxonomy" id="1736674"/>
    <lineage>
        <taxon>Bacteria</taxon>
        <taxon>Pseudomonadati</taxon>
        <taxon>Bacteroidota</taxon>
        <taxon>Flavobacteriia</taxon>
        <taxon>Flavobacteriales</taxon>
        <taxon>Flavobacteriaceae</taxon>
        <taxon>Pseudalgibacter</taxon>
    </lineage>
</organism>
<feature type="transmembrane region" description="Helical" evidence="1">
    <location>
        <begin position="51"/>
        <end position="72"/>
    </location>
</feature>
<dbReference type="EMBL" id="CP012898">
    <property type="protein sequence ID" value="ALJ05283.1"/>
    <property type="molecule type" value="Genomic_DNA"/>
</dbReference>
<gene>
    <name evidence="3" type="ORF">APS56_09175</name>
</gene>
<evidence type="ECO:0000313" key="4">
    <source>
        <dbReference type="Proteomes" id="UP000057981"/>
    </source>
</evidence>
<dbReference type="KEGG" id="ahz:APS56_09175"/>
<dbReference type="OrthoDB" id="1162754at2"/>
<feature type="transmembrane region" description="Helical" evidence="1">
    <location>
        <begin position="6"/>
        <end position="30"/>
    </location>
</feature>
<dbReference type="Proteomes" id="UP000057981">
    <property type="component" value="Chromosome"/>
</dbReference>
<evidence type="ECO:0000313" key="3">
    <source>
        <dbReference type="EMBL" id="ALJ05283.1"/>
    </source>
</evidence>
<keyword evidence="1" id="KW-0472">Membrane</keyword>
<keyword evidence="1" id="KW-0812">Transmembrane</keyword>
<feature type="transmembrane region" description="Helical" evidence="1">
    <location>
        <begin position="117"/>
        <end position="138"/>
    </location>
</feature>
<evidence type="ECO:0000256" key="1">
    <source>
        <dbReference type="SAM" id="Phobius"/>
    </source>
</evidence>
<name>A0A0P0DB33_9FLAO</name>
<accession>A0A0P0DB33</accession>
<evidence type="ECO:0000259" key="2">
    <source>
        <dbReference type="Pfam" id="PF05425"/>
    </source>
</evidence>
<dbReference type="GO" id="GO:0016020">
    <property type="term" value="C:membrane"/>
    <property type="evidence" value="ECO:0007669"/>
    <property type="project" value="InterPro"/>
</dbReference>
<dbReference type="RefSeq" id="WP_054727406.1">
    <property type="nucleotide sequence ID" value="NZ_CP012898.1"/>
</dbReference>
<dbReference type="Pfam" id="PF05425">
    <property type="entry name" value="CopD"/>
    <property type="match status" value="1"/>
</dbReference>